<sequence length="276" mass="31860">MFHILIILSTTGILFDIVHCQLPQGFVYLNSIAPDIQVSLRYASNEDFMGRVVIGYKANVSIMTEQASVGLKYVQEMLRKDNYELVIYDSYRPQKAVDSFILWTQNLTDQVKKKSYYPRLNKQDAVKLGYIAEKSGHTRGSTVDLTIIPLGQKVHIIDVVDRTLTDGYNISFLNDGTVDMGSSFDLFDIASHTNSTLVNEQSRQMRMYLKRIMEQANFTNLPVEWWHYTLINEPFPETYFNFDIQIDNDRSVANSIFKNNSFLVYLVALVFYSYSK</sequence>
<dbReference type="AlphaFoldDB" id="A0A815IJL6"/>
<dbReference type="GO" id="GO:0071555">
    <property type="term" value="P:cell wall organization"/>
    <property type="evidence" value="ECO:0007669"/>
    <property type="project" value="UniProtKB-KW"/>
</dbReference>
<dbReference type="InterPro" id="IPR000755">
    <property type="entry name" value="A_A_dipeptidase"/>
</dbReference>
<dbReference type="EMBL" id="CAJNOQ010015707">
    <property type="protein sequence ID" value="CAF1366985.1"/>
    <property type="molecule type" value="Genomic_DNA"/>
</dbReference>
<dbReference type="Pfam" id="PF01427">
    <property type="entry name" value="Peptidase_M15"/>
    <property type="match status" value="2"/>
</dbReference>
<comment type="caution">
    <text evidence="10">The sequence shown here is derived from an EMBL/GenBank/DDBJ whole genome shotgun (WGS) entry which is preliminary data.</text>
</comment>
<evidence type="ECO:0000256" key="1">
    <source>
        <dbReference type="ARBA" id="ARBA00022670"/>
    </source>
</evidence>
<dbReference type="SUPFAM" id="SSF55166">
    <property type="entry name" value="Hedgehog/DD-peptidase"/>
    <property type="match status" value="1"/>
</dbReference>
<keyword evidence="8" id="KW-0732">Signal</keyword>
<evidence type="ECO:0000313" key="12">
    <source>
        <dbReference type="EMBL" id="CAF4249810.1"/>
    </source>
</evidence>
<dbReference type="PIRSF" id="PIRSF026671">
    <property type="entry name" value="AA_dipeptidase"/>
    <property type="match status" value="1"/>
</dbReference>
<dbReference type="OrthoDB" id="2314329at2759"/>
<dbReference type="GO" id="GO:0006508">
    <property type="term" value="P:proteolysis"/>
    <property type="evidence" value="ECO:0007669"/>
    <property type="project" value="UniProtKB-KW"/>
</dbReference>
<dbReference type="PANTHER" id="PTHR43126">
    <property type="entry name" value="D-ALANYL-D-ALANINE DIPEPTIDASE"/>
    <property type="match status" value="1"/>
</dbReference>
<dbReference type="Proteomes" id="UP000677228">
    <property type="component" value="Unassembled WGS sequence"/>
</dbReference>
<feature type="chain" id="PRO_5036227802" description="D-Ala-D-Ala dipeptidase" evidence="8">
    <location>
        <begin position="21"/>
        <end position="276"/>
    </location>
</feature>
<accession>A0A815IJL6</accession>
<evidence type="ECO:0000313" key="11">
    <source>
        <dbReference type="EMBL" id="CAF3643328.1"/>
    </source>
</evidence>
<evidence type="ECO:0000256" key="6">
    <source>
        <dbReference type="ARBA" id="ARBA00023049"/>
    </source>
</evidence>
<evidence type="ECO:0000256" key="7">
    <source>
        <dbReference type="ARBA" id="ARBA00023316"/>
    </source>
</evidence>
<keyword evidence="2" id="KW-0479">Metal-binding</keyword>
<dbReference type="GO" id="GO:0008237">
    <property type="term" value="F:metallopeptidase activity"/>
    <property type="evidence" value="ECO:0007669"/>
    <property type="project" value="UniProtKB-KW"/>
</dbReference>
<dbReference type="EMBL" id="CAJNOK010002400">
    <property type="protein sequence ID" value="CAF0858352.1"/>
    <property type="molecule type" value="Genomic_DNA"/>
</dbReference>
<protein>
    <recommendedName>
        <fullName evidence="14">D-Ala-D-Ala dipeptidase</fullName>
    </recommendedName>
</protein>
<dbReference type="PANTHER" id="PTHR43126:SF1">
    <property type="entry name" value="D-ALANYL-D-ALANINE DIPEPTIDASE"/>
    <property type="match status" value="1"/>
</dbReference>
<dbReference type="Proteomes" id="UP000663829">
    <property type="component" value="Unassembled WGS sequence"/>
</dbReference>
<dbReference type="Proteomes" id="UP000681722">
    <property type="component" value="Unassembled WGS sequence"/>
</dbReference>
<reference evidence="10" key="1">
    <citation type="submission" date="2021-02" db="EMBL/GenBank/DDBJ databases">
        <authorList>
            <person name="Nowell W R."/>
        </authorList>
    </citation>
    <scope>NUCLEOTIDE SEQUENCE</scope>
</reference>
<keyword evidence="5" id="KW-0224">Dipeptidase</keyword>
<keyword evidence="13" id="KW-1185">Reference proteome</keyword>
<feature type="signal peptide" evidence="8">
    <location>
        <begin position="1"/>
        <end position="20"/>
    </location>
</feature>
<keyword evidence="6" id="KW-0482">Metalloprotease</keyword>
<evidence type="ECO:0000256" key="8">
    <source>
        <dbReference type="SAM" id="SignalP"/>
    </source>
</evidence>
<keyword evidence="4" id="KW-0862">Zinc</keyword>
<organism evidence="10 13">
    <name type="scientific">Didymodactylos carnosus</name>
    <dbReference type="NCBI Taxonomy" id="1234261"/>
    <lineage>
        <taxon>Eukaryota</taxon>
        <taxon>Metazoa</taxon>
        <taxon>Spiralia</taxon>
        <taxon>Gnathifera</taxon>
        <taxon>Rotifera</taxon>
        <taxon>Eurotatoria</taxon>
        <taxon>Bdelloidea</taxon>
        <taxon>Philodinida</taxon>
        <taxon>Philodinidae</taxon>
        <taxon>Didymodactylos</taxon>
    </lineage>
</organism>
<evidence type="ECO:0000313" key="9">
    <source>
        <dbReference type="EMBL" id="CAF0858352.1"/>
    </source>
</evidence>
<proteinExistence type="inferred from homology"/>
<dbReference type="Gene3D" id="3.30.1380.10">
    <property type="match status" value="1"/>
</dbReference>
<evidence type="ECO:0000313" key="10">
    <source>
        <dbReference type="EMBL" id="CAF1366985.1"/>
    </source>
</evidence>
<name>A0A815IJL6_9BILA</name>
<dbReference type="GO" id="GO:0046872">
    <property type="term" value="F:metal ion binding"/>
    <property type="evidence" value="ECO:0007669"/>
    <property type="project" value="UniProtKB-KW"/>
</dbReference>
<evidence type="ECO:0000256" key="5">
    <source>
        <dbReference type="ARBA" id="ARBA00022997"/>
    </source>
</evidence>
<dbReference type="EMBL" id="CAJOBA010002400">
    <property type="protein sequence ID" value="CAF3643328.1"/>
    <property type="molecule type" value="Genomic_DNA"/>
</dbReference>
<dbReference type="Proteomes" id="UP000682733">
    <property type="component" value="Unassembled WGS sequence"/>
</dbReference>
<evidence type="ECO:0000256" key="4">
    <source>
        <dbReference type="ARBA" id="ARBA00022833"/>
    </source>
</evidence>
<dbReference type="EMBL" id="CAJOBC010073228">
    <property type="protein sequence ID" value="CAF4249810.1"/>
    <property type="molecule type" value="Genomic_DNA"/>
</dbReference>
<dbReference type="HAMAP" id="MF_01924">
    <property type="entry name" value="A_A_dipeptidase"/>
    <property type="match status" value="1"/>
</dbReference>
<dbReference type="GO" id="GO:0016805">
    <property type="term" value="F:dipeptidase activity"/>
    <property type="evidence" value="ECO:0007669"/>
    <property type="project" value="UniProtKB-KW"/>
</dbReference>
<keyword evidence="1" id="KW-0645">Protease</keyword>
<dbReference type="InterPro" id="IPR009045">
    <property type="entry name" value="Zn_M74/Hedgehog-like"/>
</dbReference>
<evidence type="ECO:0008006" key="14">
    <source>
        <dbReference type="Google" id="ProtNLM"/>
    </source>
</evidence>
<gene>
    <name evidence="10" type="ORF">GPM918_LOCUS31663</name>
    <name evidence="9" type="ORF">OVA965_LOCUS7506</name>
    <name evidence="12" type="ORF">SRO942_LOCUS32309</name>
    <name evidence="11" type="ORF">TMI583_LOCUS7501</name>
</gene>
<dbReference type="CDD" id="cd14817">
    <property type="entry name" value="D-Ala-D-Ala_dipeptidase_VanX"/>
    <property type="match status" value="1"/>
</dbReference>
<evidence type="ECO:0000256" key="3">
    <source>
        <dbReference type="ARBA" id="ARBA00022801"/>
    </source>
</evidence>
<evidence type="ECO:0000313" key="13">
    <source>
        <dbReference type="Proteomes" id="UP000663829"/>
    </source>
</evidence>
<evidence type="ECO:0000256" key="2">
    <source>
        <dbReference type="ARBA" id="ARBA00022723"/>
    </source>
</evidence>
<keyword evidence="7" id="KW-0961">Cell wall biogenesis/degradation</keyword>
<keyword evidence="3" id="KW-0378">Hydrolase</keyword>